<dbReference type="AlphaFoldDB" id="S8DLI3"/>
<evidence type="ECO:0000313" key="2">
    <source>
        <dbReference type="EMBL" id="EPS63788.1"/>
    </source>
</evidence>
<dbReference type="Proteomes" id="UP000015453">
    <property type="component" value="Unassembled WGS sequence"/>
</dbReference>
<name>S8DLI3_9LAMI</name>
<gene>
    <name evidence="2" type="ORF">M569_10997</name>
</gene>
<organism evidence="2 3">
    <name type="scientific">Genlisea aurea</name>
    <dbReference type="NCBI Taxonomy" id="192259"/>
    <lineage>
        <taxon>Eukaryota</taxon>
        <taxon>Viridiplantae</taxon>
        <taxon>Streptophyta</taxon>
        <taxon>Embryophyta</taxon>
        <taxon>Tracheophyta</taxon>
        <taxon>Spermatophyta</taxon>
        <taxon>Magnoliopsida</taxon>
        <taxon>eudicotyledons</taxon>
        <taxon>Gunneridae</taxon>
        <taxon>Pentapetalae</taxon>
        <taxon>asterids</taxon>
        <taxon>lamiids</taxon>
        <taxon>Lamiales</taxon>
        <taxon>Lentibulariaceae</taxon>
        <taxon>Genlisea</taxon>
    </lineage>
</organism>
<reference evidence="2 3" key="1">
    <citation type="journal article" date="2013" name="BMC Genomics">
        <title>The miniature genome of a carnivorous plant Genlisea aurea contains a low number of genes and short non-coding sequences.</title>
        <authorList>
            <person name="Leushkin E.V."/>
            <person name="Sutormin R.A."/>
            <person name="Nabieva E.R."/>
            <person name="Penin A.A."/>
            <person name="Kondrashov A.S."/>
            <person name="Logacheva M.D."/>
        </authorList>
    </citation>
    <scope>NUCLEOTIDE SEQUENCE [LARGE SCALE GENOMIC DNA]</scope>
</reference>
<dbReference type="EMBL" id="AUSU01005238">
    <property type="protein sequence ID" value="EPS63788.1"/>
    <property type="molecule type" value="Genomic_DNA"/>
</dbReference>
<feature type="compositionally biased region" description="Basic and acidic residues" evidence="1">
    <location>
        <begin position="13"/>
        <end position="28"/>
    </location>
</feature>
<feature type="region of interest" description="Disordered" evidence="1">
    <location>
        <begin position="1"/>
        <end position="44"/>
    </location>
</feature>
<comment type="caution">
    <text evidence="2">The sequence shown here is derived from an EMBL/GenBank/DDBJ whole genome shotgun (WGS) entry which is preliminary data.</text>
</comment>
<keyword evidence="3" id="KW-1185">Reference proteome</keyword>
<evidence type="ECO:0000256" key="1">
    <source>
        <dbReference type="SAM" id="MobiDB-lite"/>
    </source>
</evidence>
<sequence>MAAKRLGFLEAGESDREVHPEPDTRDFQRSGSMRKLTSKTKEKCQAVIPDPCTAANVSRSPGIKILP</sequence>
<evidence type="ECO:0000313" key="3">
    <source>
        <dbReference type="Proteomes" id="UP000015453"/>
    </source>
</evidence>
<protein>
    <submittedName>
        <fullName evidence="2">Uncharacterized protein</fullName>
    </submittedName>
</protein>
<proteinExistence type="predicted"/>
<accession>S8DLI3</accession>